<dbReference type="InterPro" id="IPR006059">
    <property type="entry name" value="SBP"/>
</dbReference>
<gene>
    <name evidence="8" type="ORF">GCM10010911_25350</name>
</gene>
<evidence type="ECO:0000256" key="6">
    <source>
        <dbReference type="SAM" id="MobiDB-lite"/>
    </source>
</evidence>
<dbReference type="AlphaFoldDB" id="A0A917DSQ3"/>
<dbReference type="PANTHER" id="PTHR43649:SF33">
    <property type="entry name" value="POLYGALACTURONAN_RHAMNOGALACTURONAN-BINDING PROTEIN YTCQ"/>
    <property type="match status" value="1"/>
</dbReference>
<dbReference type="Gene3D" id="3.40.190.10">
    <property type="entry name" value="Periplasmic binding protein-like II"/>
    <property type="match status" value="2"/>
</dbReference>
<organism evidence="8 9">
    <name type="scientific">Paenibacillus nasutitermitis</name>
    <dbReference type="NCBI Taxonomy" id="1652958"/>
    <lineage>
        <taxon>Bacteria</taxon>
        <taxon>Bacillati</taxon>
        <taxon>Bacillota</taxon>
        <taxon>Bacilli</taxon>
        <taxon>Bacillales</taxon>
        <taxon>Paenibacillaceae</taxon>
        <taxon>Paenibacillus</taxon>
    </lineage>
</organism>
<comment type="caution">
    <text evidence="8">The sequence shown here is derived from an EMBL/GenBank/DDBJ whole genome shotgun (WGS) entry which is preliminary data.</text>
</comment>
<evidence type="ECO:0000256" key="5">
    <source>
        <dbReference type="ARBA" id="ARBA00023288"/>
    </source>
</evidence>
<feature type="region of interest" description="Disordered" evidence="6">
    <location>
        <begin position="32"/>
        <end position="55"/>
    </location>
</feature>
<keyword evidence="3" id="KW-0472">Membrane</keyword>
<reference evidence="8" key="2">
    <citation type="submission" date="2020-09" db="EMBL/GenBank/DDBJ databases">
        <authorList>
            <person name="Sun Q."/>
            <person name="Zhou Y."/>
        </authorList>
    </citation>
    <scope>NUCLEOTIDE SEQUENCE</scope>
    <source>
        <strain evidence="8">CGMCC 1.15178</strain>
    </source>
</reference>
<protein>
    <recommendedName>
        <fullName evidence="10">ABC transporter substrate-binding protein</fullName>
    </recommendedName>
</protein>
<evidence type="ECO:0000256" key="1">
    <source>
        <dbReference type="ARBA" id="ARBA00022475"/>
    </source>
</evidence>
<keyword evidence="5" id="KW-0449">Lipoprotein</keyword>
<feature type="chain" id="PRO_5038514871" description="ABC transporter substrate-binding protein" evidence="7">
    <location>
        <begin position="25"/>
        <end position="457"/>
    </location>
</feature>
<dbReference type="SUPFAM" id="SSF53850">
    <property type="entry name" value="Periplasmic binding protein-like II"/>
    <property type="match status" value="1"/>
</dbReference>
<evidence type="ECO:0000313" key="8">
    <source>
        <dbReference type="EMBL" id="GGD66550.1"/>
    </source>
</evidence>
<evidence type="ECO:0000256" key="2">
    <source>
        <dbReference type="ARBA" id="ARBA00022729"/>
    </source>
</evidence>
<keyword evidence="2 7" id="KW-0732">Signal</keyword>
<sequence>MQKTRSAMTIFVTCIMLMFIITTGCGTSGNTAKNDNPDGGKPAGTNAAEGGQTDKPAEKVTLTLMVGNTGTTLEALKVVAAEAEKKLNIAIEFDIKPDGTEGDNLVKTRLATGDMDDMLVYNSGSLLQALSPEDNFVDLSGESFMTNVLDSFKATVTANGKVFGVPVGTTNVGAILYNKKVYAELGLEIPRTWDEFMANNEKIKAAGKTAVIATYKDTWTSQLLILGDYYNVQSQNASFAADYTANKAKYATTPAALRGFEKIEDVYKKGYMNKDFLATTYDAGLKMLAEGTGVQYPMLSSALDAIYQNFPDKIDDIGVFPEPSDSADINGLTVWMPSALYLNKDSKKLDAAKKWTEYFLSPEGQKVLSAKLKASGPYVISGIDLPEDAYAGVKQMQTYFDEGKTAPALEFLSPVKGPNLENITVAVGSGINTAAQGAKDYDKDVEKQAQQLALPGW</sequence>
<proteinExistence type="predicted"/>
<dbReference type="EMBL" id="BMHP01000002">
    <property type="protein sequence ID" value="GGD66550.1"/>
    <property type="molecule type" value="Genomic_DNA"/>
</dbReference>
<keyword evidence="4" id="KW-0564">Palmitate</keyword>
<evidence type="ECO:0000313" key="9">
    <source>
        <dbReference type="Proteomes" id="UP000612456"/>
    </source>
</evidence>
<reference evidence="8" key="1">
    <citation type="journal article" date="2014" name="Int. J. Syst. Evol. Microbiol.">
        <title>Complete genome sequence of Corynebacterium casei LMG S-19264T (=DSM 44701T), isolated from a smear-ripened cheese.</title>
        <authorList>
            <consortium name="US DOE Joint Genome Institute (JGI-PGF)"/>
            <person name="Walter F."/>
            <person name="Albersmeier A."/>
            <person name="Kalinowski J."/>
            <person name="Ruckert C."/>
        </authorList>
    </citation>
    <scope>NUCLEOTIDE SEQUENCE</scope>
    <source>
        <strain evidence="8">CGMCC 1.15178</strain>
    </source>
</reference>
<evidence type="ECO:0000256" key="7">
    <source>
        <dbReference type="SAM" id="SignalP"/>
    </source>
</evidence>
<dbReference type="Proteomes" id="UP000612456">
    <property type="component" value="Unassembled WGS sequence"/>
</dbReference>
<evidence type="ECO:0000256" key="4">
    <source>
        <dbReference type="ARBA" id="ARBA00023139"/>
    </source>
</evidence>
<dbReference type="Pfam" id="PF01547">
    <property type="entry name" value="SBP_bac_1"/>
    <property type="match status" value="1"/>
</dbReference>
<keyword evidence="9" id="KW-1185">Reference proteome</keyword>
<feature type="signal peptide" evidence="7">
    <location>
        <begin position="1"/>
        <end position="24"/>
    </location>
</feature>
<dbReference type="RefSeq" id="WP_188992330.1">
    <property type="nucleotide sequence ID" value="NZ_BMHP01000002.1"/>
</dbReference>
<keyword evidence="1" id="KW-1003">Cell membrane</keyword>
<name>A0A917DSQ3_9BACL</name>
<dbReference type="InterPro" id="IPR050490">
    <property type="entry name" value="Bact_solute-bd_prot1"/>
</dbReference>
<accession>A0A917DSQ3</accession>
<evidence type="ECO:0008006" key="10">
    <source>
        <dbReference type="Google" id="ProtNLM"/>
    </source>
</evidence>
<evidence type="ECO:0000256" key="3">
    <source>
        <dbReference type="ARBA" id="ARBA00023136"/>
    </source>
</evidence>
<dbReference type="PROSITE" id="PS51257">
    <property type="entry name" value="PROKAR_LIPOPROTEIN"/>
    <property type="match status" value="1"/>
</dbReference>
<dbReference type="PANTHER" id="PTHR43649">
    <property type="entry name" value="ARABINOSE-BINDING PROTEIN-RELATED"/>
    <property type="match status" value="1"/>
</dbReference>